<evidence type="ECO:0000256" key="3">
    <source>
        <dbReference type="ARBA" id="ARBA00023237"/>
    </source>
</evidence>
<evidence type="ECO:0008006" key="8">
    <source>
        <dbReference type="Google" id="ProtNLM"/>
    </source>
</evidence>
<comment type="caution">
    <text evidence="6">The sequence shown here is derived from an EMBL/GenBank/DDBJ whole genome shotgun (WGS) entry which is preliminary data.</text>
</comment>
<evidence type="ECO:0000313" key="7">
    <source>
        <dbReference type="Proteomes" id="UP000254266"/>
    </source>
</evidence>
<sequence>MVLHNISCKRFVRPDFLYNNFLISAFFAVTLFYAFLTSALAEDVLTFSVSGFSIEGDNPLGDEAIKVLEPFIGKHSGLEGLYEARKTLEDKLIQQGYTFYRVTLPAQTLENGIIKLKFSAFKVTEAIVEGNKFFSDENIRTSLPSLLPGSVPELNALSSSLVLANSNPAKETTLSFKAGEKPETLTAVLNVRDVNPQSYFVLLSNAGTQETALSRLSLGYQNNNLFDKDHSMTVTYTTSPEEPSDINQFGLNYQLPVYGHGASLGLFLSASSVESGSVANNIEVKGSGNVIALSYSRPLPRSENYRHSIDFSLNHKLYDNEITQAGSPIGTDVTSSPVKLAYDAAFTYPVDGFGFHIDYESNVSVGSNNEDSDYAAVRTGATSDWSALHYAMNYSRRFSNSSLFITKFKGQQTSDVLISGEQFGVGGSNSVRAYEERSVLGDTGNEISLEFISQPLTDYHIKLLAFTDYAKVELNDVQAGGEDSTDISSVGFGLRWNNERMMSLKLDAGYALEDALLGTTSEIEKGDIKAHVSFLYRF</sequence>
<dbReference type="InterPro" id="IPR013686">
    <property type="entry name" value="Polypept-transport_assoc_ShlB"/>
</dbReference>
<dbReference type="InterPro" id="IPR051544">
    <property type="entry name" value="TPS_OM_transporter"/>
</dbReference>
<name>A0A370DGG7_9GAMM</name>
<dbReference type="PANTHER" id="PTHR34597">
    <property type="entry name" value="SLR1661 PROTEIN"/>
    <property type="match status" value="1"/>
</dbReference>
<gene>
    <name evidence="6" type="ORF">DIZ80_07610</name>
</gene>
<dbReference type="AlphaFoldDB" id="A0A370DGG7"/>
<dbReference type="InterPro" id="IPR005565">
    <property type="entry name" value="Hemolysn_activator_HlyB_C"/>
</dbReference>
<dbReference type="Gene3D" id="3.10.20.310">
    <property type="entry name" value="membrane protein fhac"/>
    <property type="match status" value="1"/>
</dbReference>
<dbReference type="Gene3D" id="2.40.160.50">
    <property type="entry name" value="membrane protein fhac: a member of the omp85/tpsb transporter family"/>
    <property type="match status" value="1"/>
</dbReference>
<evidence type="ECO:0000259" key="4">
    <source>
        <dbReference type="Pfam" id="PF03865"/>
    </source>
</evidence>
<protein>
    <recommendedName>
        <fullName evidence="8">POTRA domain-containing protein</fullName>
    </recommendedName>
</protein>
<evidence type="ECO:0000256" key="1">
    <source>
        <dbReference type="ARBA" id="ARBA00022452"/>
    </source>
</evidence>
<dbReference type="Pfam" id="PF08479">
    <property type="entry name" value="POTRA_2"/>
    <property type="match status" value="1"/>
</dbReference>
<evidence type="ECO:0000313" key="6">
    <source>
        <dbReference type="EMBL" id="RDH83992.1"/>
    </source>
</evidence>
<keyword evidence="1" id="KW-0472">Membrane</keyword>
<evidence type="ECO:0000259" key="5">
    <source>
        <dbReference type="Pfam" id="PF08479"/>
    </source>
</evidence>
<dbReference type="GO" id="GO:0008320">
    <property type="term" value="F:protein transmembrane transporter activity"/>
    <property type="evidence" value="ECO:0007669"/>
    <property type="project" value="TreeGrafter"/>
</dbReference>
<dbReference type="PANTHER" id="PTHR34597:SF3">
    <property type="entry name" value="OUTER MEMBRANE TRANSPORTER CDIB"/>
    <property type="match status" value="1"/>
</dbReference>
<accession>A0A370DGG7</accession>
<feature type="domain" description="Polypeptide-transport-associated ShlB-type" evidence="5">
    <location>
        <begin position="47"/>
        <end position="117"/>
    </location>
</feature>
<keyword evidence="3" id="KW-0998">Cell outer membrane</keyword>
<feature type="domain" description="Haemolysin activator HlyB C-terminal" evidence="4">
    <location>
        <begin position="189"/>
        <end position="495"/>
    </location>
</feature>
<dbReference type="GO" id="GO:0046819">
    <property type="term" value="P:protein secretion by the type V secretion system"/>
    <property type="evidence" value="ECO:0007669"/>
    <property type="project" value="TreeGrafter"/>
</dbReference>
<keyword evidence="1" id="KW-1134">Transmembrane beta strand</keyword>
<keyword evidence="7" id="KW-1185">Reference proteome</keyword>
<dbReference type="GO" id="GO:0098046">
    <property type="term" value="C:type V protein secretion system complex"/>
    <property type="evidence" value="ECO:0007669"/>
    <property type="project" value="TreeGrafter"/>
</dbReference>
<keyword evidence="2" id="KW-0812">Transmembrane</keyword>
<evidence type="ECO:0000256" key="2">
    <source>
        <dbReference type="ARBA" id="ARBA00022692"/>
    </source>
</evidence>
<organism evidence="6 7">
    <name type="scientific">endosymbiont of Galathealinum brachiosum</name>
    <dbReference type="NCBI Taxonomy" id="2200906"/>
    <lineage>
        <taxon>Bacteria</taxon>
        <taxon>Pseudomonadati</taxon>
        <taxon>Pseudomonadota</taxon>
        <taxon>Gammaproteobacteria</taxon>
        <taxon>sulfur-oxidizing symbionts</taxon>
    </lineage>
</organism>
<dbReference type="Pfam" id="PF03865">
    <property type="entry name" value="ShlB"/>
    <property type="match status" value="1"/>
</dbReference>
<reference evidence="6 7" key="1">
    <citation type="journal article" date="2018" name="ISME J.">
        <title>Endosymbiont genomes yield clues of tubeworm success.</title>
        <authorList>
            <person name="Li Y."/>
            <person name="Liles M.R."/>
            <person name="Halanych K.M."/>
        </authorList>
    </citation>
    <scope>NUCLEOTIDE SEQUENCE [LARGE SCALE GENOMIC DNA]</scope>
    <source>
        <strain evidence="6">A1464</strain>
    </source>
</reference>
<dbReference type="EMBL" id="QFXC01000008">
    <property type="protein sequence ID" value="RDH83992.1"/>
    <property type="molecule type" value="Genomic_DNA"/>
</dbReference>
<dbReference type="Proteomes" id="UP000254266">
    <property type="component" value="Unassembled WGS sequence"/>
</dbReference>
<proteinExistence type="predicted"/>